<accession>A0A6C0HJK4</accession>
<reference evidence="1" key="1">
    <citation type="journal article" date="2020" name="Nature">
        <title>Giant virus diversity and host interactions through global metagenomics.</title>
        <authorList>
            <person name="Schulz F."/>
            <person name="Roux S."/>
            <person name="Paez-Espino D."/>
            <person name="Jungbluth S."/>
            <person name="Walsh D.A."/>
            <person name="Denef V.J."/>
            <person name="McMahon K.D."/>
            <person name="Konstantinidis K.T."/>
            <person name="Eloe-Fadrosh E.A."/>
            <person name="Kyrpides N.C."/>
            <person name="Woyke T."/>
        </authorList>
    </citation>
    <scope>NUCLEOTIDE SEQUENCE</scope>
    <source>
        <strain evidence="1">GVMAG-M-3300023184-120</strain>
    </source>
</reference>
<sequence>MNRTTRKKKASPTKEDKLKKETLQEEQLFKALPRDLQWEILSEYLGTHVVRNGKLMRRMTGDIQMQLLNSMPQMMPMKMRQSLKLNLKTAPMKMPNKNSWVKHFDTPSLYEKPGYRSLSLVEDGNGNPSYHYVSRIPGKDHVDIITPIDNSVVLQPFEPHQYPSYPLTAKKDKNQTQKKAVHYNPVKASTGYRQRIKVD</sequence>
<organism evidence="1">
    <name type="scientific">viral metagenome</name>
    <dbReference type="NCBI Taxonomy" id="1070528"/>
    <lineage>
        <taxon>unclassified sequences</taxon>
        <taxon>metagenomes</taxon>
        <taxon>organismal metagenomes</taxon>
    </lineage>
</organism>
<protein>
    <submittedName>
        <fullName evidence="1">Uncharacterized protein</fullName>
    </submittedName>
</protein>
<evidence type="ECO:0000313" key="1">
    <source>
        <dbReference type="EMBL" id="QHT80550.1"/>
    </source>
</evidence>
<dbReference type="AlphaFoldDB" id="A0A6C0HJK4"/>
<dbReference type="EMBL" id="MN739971">
    <property type="protein sequence ID" value="QHT80550.1"/>
    <property type="molecule type" value="Genomic_DNA"/>
</dbReference>
<proteinExistence type="predicted"/>
<name>A0A6C0HJK4_9ZZZZ</name>